<feature type="compositionally biased region" description="Low complexity" evidence="10">
    <location>
        <begin position="1163"/>
        <end position="1184"/>
    </location>
</feature>
<dbReference type="Pfam" id="PF22601">
    <property type="entry name" value="RIM2a_ZnF"/>
    <property type="match status" value="1"/>
</dbReference>
<accession>A0A9Q9ZSS8</accession>
<dbReference type="InterPro" id="IPR017455">
    <property type="entry name" value="Znf_FYVE-rel"/>
</dbReference>
<feature type="compositionally biased region" description="Basic and acidic residues" evidence="10">
    <location>
        <begin position="440"/>
        <end position="450"/>
    </location>
</feature>
<dbReference type="CTD" id="568486"/>
<dbReference type="CDD" id="cd04031">
    <property type="entry name" value="C2A_RIM1alpha"/>
    <property type="match status" value="1"/>
</dbReference>
<evidence type="ECO:0000256" key="6">
    <source>
        <dbReference type="ARBA" id="ARBA00022833"/>
    </source>
</evidence>
<feature type="region of interest" description="Disordered" evidence="10">
    <location>
        <begin position="632"/>
        <end position="672"/>
    </location>
</feature>
<feature type="region of interest" description="Disordered" evidence="10">
    <location>
        <begin position="990"/>
        <end position="1012"/>
    </location>
</feature>
<dbReference type="FunFam" id="3.30.40.10:FF:000044">
    <property type="entry name" value="Regulating synaptic membrane exocytosis protein 2"/>
    <property type="match status" value="1"/>
</dbReference>
<feature type="compositionally biased region" description="Polar residues" evidence="10">
    <location>
        <begin position="1276"/>
        <end position="1287"/>
    </location>
</feature>
<evidence type="ECO:0000256" key="5">
    <source>
        <dbReference type="ARBA" id="ARBA00022782"/>
    </source>
</evidence>
<keyword evidence="2" id="KW-0479">Metal-binding</keyword>
<dbReference type="GO" id="GO:0048791">
    <property type="term" value="P:calcium ion-regulated exocytosis of neurotransmitter"/>
    <property type="evidence" value="ECO:0007669"/>
    <property type="project" value="TreeGrafter"/>
</dbReference>
<name>A0A9Q9ZSS8_CYPCA</name>
<dbReference type="RefSeq" id="XP_042572335.1">
    <property type="nucleotide sequence ID" value="XM_042716401.1"/>
</dbReference>
<keyword evidence="5" id="KW-0221">Differentiation</keyword>
<proteinExistence type="predicted"/>
<dbReference type="CDD" id="cd06714">
    <property type="entry name" value="PDZ_RIM-like"/>
    <property type="match status" value="1"/>
</dbReference>
<feature type="region of interest" description="Disordered" evidence="10">
    <location>
        <begin position="1140"/>
        <end position="1316"/>
    </location>
</feature>
<dbReference type="GO" id="GO:0048167">
    <property type="term" value="P:regulation of synaptic plasticity"/>
    <property type="evidence" value="ECO:0007669"/>
    <property type="project" value="TreeGrafter"/>
</dbReference>
<comment type="subcellular location">
    <subcellularLocation>
        <location evidence="8">Synapse</location>
    </subcellularLocation>
</comment>
<feature type="region of interest" description="Disordered" evidence="10">
    <location>
        <begin position="380"/>
        <end position="497"/>
    </location>
</feature>
<dbReference type="GO" id="GO:0008270">
    <property type="term" value="F:zinc ion binding"/>
    <property type="evidence" value="ECO:0007669"/>
    <property type="project" value="UniProtKB-KW"/>
</dbReference>
<evidence type="ECO:0000259" key="12">
    <source>
        <dbReference type="PROSITE" id="PS50106"/>
    </source>
</evidence>
<dbReference type="Pfam" id="PF00168">
    <property type="entry name" value="C2"/>
    <property type="match status" value="2"/>
</dbReference>
<dbReference type="FunFam" id="2.60.40.150:FF:000003">
    <property type="entry name" value="Regulating synaptic membrane exocytosis protein 2"/>
    <property type="match status" value="1"/>
</dbReference>
<feature type="compositionally biased region" description="Polar residues" evidence="10">
    <location>
        <begin position="1051"/>
        <end position="1061"/>
    </location>
</feature>
<dbReference type="GeneID" id="109070217"/>
<evidence type="ECO:0000259" key="14">
    <source>
        <dbReference type="PROSITE" id="PS50916"/>
    </source>
</evidence>
<evidence type="ECO:0000259" key="13">
    <source>
        <dbReference type="PROSITE" id="PS50178"/>
    </source>
</evidence>
<keyword evidence="3" id="KW-0677">Repeat</keyword>
<dbReference type="Pfam" id="PF00595">
    <property type="entry name" value="PDZ"/>
    <property type="match status" value="1"/>
</dbReference>
<dbReference type="PROSITE" id="PS50106">
    <property type="entry name" value="PDZ"/>
    <property type="match status" value="1"/>
</dbReference>
<dbReference type="InterPro" id="IPR001478">
    <property type="entry name" value="PDZ"/>
</dbReference>
<feature type="region of interest" description="Disordered" evidence="10">
    <location>
        <begin position="860"/>
        <end position="946"/>
    </location>
</feature>
<dbReference type="InterPro" id="IPR000008">
    <property type="entry name" value="C2_dom"/>
</dbReference>
<dbReference type="GO" id="GO:0030154">
    <property type="term" value="P:cell differentiation"/>
    <property type="evidence" value="ECO:0007669"/>
    <property type="project" value="UniProtKB-KW"/>
</dbReference>
<dbReference type="CDD" id="cd04028">
    <property type="entry name" value="C2B_RIM1alpha"/>
    <property type="match status" value="1"/>
</dbReference>
<feature type="domain" description="PDZ" evidence="12">
    <location>
        <begin position="539"/>
        <end position="631"/>
    </location>
</feature>
<dbReference type="PROSITE" id="PS50004">
    <property type="entry name" value="C2"/>
    <property type="match status" value="2"/>
</dbReference>
<feature type="region of interest" description="Disordered" evidence="10">
    <location>
        <begin position="170"/>
        <end position="336"/>
    </location>
</feature>
<dbReference type="GO" id="GO:0048788">
    <property type="term" value="C:cytoskeleton of presynaptic active zone"/>
    <property type="evidence" value="ECO:0007669"/>
    <property type="project" value="TreeGrafter"/>
</dbReference>
<feature type="compositionally biased region" description="Basic and acidic residues" evidence="10">
    <location>
        <begin position="929"/>
        <end position="941"/>
    </location>
</feature>
<feature type="domain" description="C2" evidence="11">
    <location>
        <begin position="1352"/>
        <end position="1470"/>
    </location>
</feature>
<dbReference type="PROSITE" id="PS50178">
    <property type="entry name" value="ZF_FYVE"/>
    <property type="match status" value="1"/>
</dbReference>
<feature type="compositionally biased region" description="Basic and acidic residues" evidence="10">
    <location>
        <begin position="248"/>
        <end position="304"/>
    </location>
</feature>
<dbReference type="FunFam" id="2.30.42.10:FF:000003">
    <property type="entry name" value="Regulating synaptic membrane exocytosis protein 1, putative"/>
    <property type="match status" value="1"/>
</dbReference>
<feature type="domain" description="FYVE-type" evidence="13">
    <location>
        <begin position="84"/>
        <end position="140"/>
    </location>
</feature>
<dbReference type="GO" id="GO:0042734">
    <property type="term" value="C:presynaptic membrane"/>
    <property type="evidence" value="ECO:0007669"/>
    <property type="project" value="TreeGrafter"/>
</dbReference>
<keyword evidence="6" id="KW-0862">Zinc</keyword>
<feature type="compositionally biased region" description="Low complexity" evidence="10">
    <location>
        <begin position="451"/>
        <end position="460"/>
    </location>
</feature>
<evidence type="ECO:0000256" key="3">
    <source>
        <dbReference type="ARBA" id="ARBA00022737"/>
    </source>
</evidence>
<dbReference type="GO" id="GO:0042391">
    <property type="term" value="P:regulation of membrane potential"/>
    <property type="evidence" value="ECO:0007669"/>
    <property type="project" value="TreeGrafter"/>
</dbReference>
<dbReference type="PROSITE" id="PS50916">
    <property type="entry name" value="RABBD"/>
    <property type="match status" value="1"/>
</dbReference>
<gene>
    <name evidence="15" type="primary">rims1b</name>
</gene>
<evidence type="ECO:0000256" key="1">
    <source>
        <dbReference type="ARBA" id="ARBA00022553"/>
    </source>
</evidence>
<dbReference type="PANTHER" id="PTHR12157:SF18">
    <property type="entry name" value="REGULATING SYNAPTIC MEMBRANE EXOCYTOSIS PROTEIN 1"/>
    <property type="match status" value="1"/>
</dbReference>
<feature type="compositionally biased region" description="Basic and acidic residues" evidence="10">
    <location>
        <begin position="1140"/>
        <end position="1150"/>
    </location>
</feature>
<feature type="compositionally biased region" description="Polar residues" evidence="10">
    <location>
        <begin position="1198"/>
        <end position="1217"/>
    </location>
</feature>
<dbReference type="Proteomes" id="UP001155660">
    <property type="component" value="Chromosome B1"/>
</dbReference>
<feature type="compositionally biased region" description="Polar residues" evidence="10">
    <location>
        <begin position="1295"/>
        <end position="1316"/>
    </location>
</feature>
<dbReference type="GO" id="GO:0006886">
    <property type="term" value="P:intracellular protein transport"/>
    <property type="evidence" value="ECO:0007669"/>
    <property type="project" value="InterPro"/>
</dbReference>
<evidence type="ECO:0000256" key="7">
    <source>
        <dbReference type="ARBA" id="ARBA00023018"/>
    </source>
</evidence>
<protein>
    <submittedName>
        <fullName evidence="15">Regulating synaptic membrane exocytosis protein 1 isoform X6</fullName>
    </submittedName>
</protein>
<dbReference type="GO" id="GO:0050806">
    <property type="term" value="P:positive regulation of synaptic transmission"/>
    <property type="evidence" value="ECO:0007669"/>
    <property type="project" value="TreeGrafter"/>
</dbReference>
<feature type="compositionally biased region" description="Gly residues" evidence="10">
    <location>
        <begin position="385"/>
        <end position="405"/>
    </location>
</feature>
<evidence type="ECO:0000256" key="9">
    <source>
        <dbReference type="PROSITE-ProRule" id="PRU00091"/>
    </source>
</evidence>
<dbReference type="SMR" id="A0A9Q9ZSS8"/>
<dbReference type="SMART" id="SM00228">
    <property type="entry name" value="PDZ"/>
    <property type="match status" value="1"/>
</dbReference>
<organism evidence="15">
    <name type="scientific">Cyprinus carpio</name>
    <name type="common">Common carp</name>
    <dbReference type="NCBI Taxonomy" id="7962"/>
    <lineage>
        <taxon>Eukaryota</taxon>
        <taxon>Metazoa</taxon>
        <taxon>Chordata</taxon>
        <taxon>Craniata</taxon>
        <taxon>Vertebrata</taxon>
        <taxon>Euteleostomi</taxon>
        <taxon>Actinopterygii</taxon>
        <taxon>Neopterygii</taxon>
        <taxon>Teleostei</taxon>
        <taxon>Ostariophysi</taxon>
        <taxon>Cypriniformes</taxon>
        <taxon>Cyprinidae</taxon>
        <taxon>Cyprininae</taxon>
        <taxon>Cyprinus</taxon>
    </lineage>
</organism>
<dbReference type="GO" id="GO:2000300">
    <property type="term" value="P:regulation of synaptic vesicle exocytosis"/>
    <property type="evidence" value="ECO:0007669"/>
    <property type="project" value="TreeGrafter"/>
</dbReference>
<dbReference type="InterPro" id="IPR054386">
    <property type="entry name" value="RIM_Znf"/>
</dbReference>
<keyword evidence="4 9" id="KW-0863">Zinc-finger</keyword>
<evidence type="ECO:0000256" key="10">
    <source>
        <dbReference type="SAM" id="MobiDB-lite"/>
    </source>
</evidence>
<feature type="region of interest" description="Disordered" evidence="10">
    <location>
        <begin position="1039"/>
        <end position="1069"/>
    </location>
</feature>
<evidence type="ECO:0000256" key="8">
    <source>
        <dbReference type="ARBA" id="ARBA00034103"/>
    </source>
</evidence>
<feature type="compositionally biased region" description="Basic and acidic residues" evidence="10">
    <location>
        <begin position="413"/>
        <end position="426"/>
    </location>
</feature>
<dbReference type="PANTHER" id="PTHR12157">
    <property type="entry name" value="REGULATING SYNAPTIC MEMBRANE EXOCYTOSIS PROTEIN"/>
    <property type="match status" value="1"/>
</dbReference>
<evidence type="ECO:0000256" key="4">
    <source>
        <dbReference type="ARBA" id="ARBA00022771"/>
    </source>
</evidence>
<feature type="domain" description="RabBD" evidence="14">
    <location>
        <begin position="23"/>
        <end position="152"/>
    </location>
</feature>
<evidence type="ECO:0000313" key="15">
    <source>
        <dbReference type="RefSeq" id="XP_042572335.1"/>
    </source>
</evidence>
<feature type="compositionally biased region" description="Basic residues" evidence="10">
    <location>
        <begin position="325"/>
        <end position="335"/>
    </location>
</feature>
<dbReference type="SMART" id="SM00239">
    <property type="entry name" value="C2"/>
    <property type="match status" value="2"/>
</dbReference>
<evidence type="ECO:0000259" key="11">
    <source>
        <dbReference type="PROSITE" id="PS50004"/>
    </source>
</evidence>
<feature type="compositionally biased region" description="Basic and acidic residues" evidence="10">
    <location>
        <begin position="315"/>
        <end position="324"/>
    </location>
</feature>
<dbReference type="GO" id="GO:0031267">
    <property type="term" value="F:small GTPase binding"/>
    <property type="evidence" value="ECO:0007669"/>
    <property type="project" value="InterPro"/>
</dbReference>
<sequence>MSASVGAQSGPRPPTVPAPMPDMPDLSHLTEEERKVIMAVMVRQREEEEKEQAMLKTLHQQFESYKEQVRKIGVETKRQQAVHKDDAPTCGICRKTKFADGCGHLCSYCQTKFCARCGGRVSLRSNNVMWVCNLCRKQQEILTKSGEWFSSGPGGRPLSVGAPLSVPELEKDRKLRSRSQAPVANDTLPPSAGAGDPTKGADTMPASRSRSEPPRDKKRPVSLHEQNGKVVGRGERRRGPGRLSSQASEDRAPGEKRDSRRLEKGHSQEYPENEPTHPERRRRQEEEERERQRREEEYQTRYRSDPNLARYPVKPQKEEQEMRMHAKVSKMRQERHHSDLAINEVGLMQDGSEAAGNRMSRQRVASNEDRKAFLENHRAYSVDRTGGGGIGGHGSLAKQGHGGPQVGPTGPPDLRDGKDWGPKGHLEPGSAAFLHRAKREKAAEIMRKDSSLSSDQSESLRPPPPRAYRPKRGLNKRQMSISSSEEEGGSTPEYTSCEDVEIESVSEKGDWDCHPLDPTVWHHPVSWQPSKEGDHLIGRITLSKRSTMPREAGSLLGLKVVGGKMTESGRLGAFITKVKKGSLADIVGHLRAGDEVLQWNGKALPGATKKEVYNIILESQSAPQVEIVVSRPIGDTPRLPGTSHPPLESTGSSSIDDSQKMDRPSISVMSPTSPGMLRDLPLVLPGQLSVKLWYDKVGHQLIVNVLQARELPPRPDGRPRNPYVKMYFLPDRSDKSKRRTKTVKKSAEPKWNQTFLYSHVHRRDFRERMLEITVWDQPRAQEEESEFLGEILIELETALLDDQPHWYKLQTHDVSSLPLPQPSPCLPRRHVHGDSPSKKLQRSHRIIETDYDDGITVVSSAAERNSRDRERSSTLTVPERQAAIQHRSRSVSPHREDQCRARSRPAHVPMQRSLDEIHKNRHHSYSPSHYHDSHQEHRSGDSDYEYSEDSEVLEMHRSIRGGSAECLHTNSDLQPSLDRVRSASTTCLRPESNFHSSERESHFPSHRHSANLDRPSCQIADKKTIDGDRLQPTSILRGGRRMREPPLRPFGQSSLGGSCPNSPRADRELQHGGHYSPAGTIFLGGCCWELPQLPAKSSSIEQALAVEERARQLQMRVHSYRPGSSASSGHDPEAELKNRRDMYKDQKRSCDNMSARSSDSDMSDVSAISRASSASRLSATSYMSIQSERPHGRISRQVRASSGRSMLKSTSVSGDINTSERTDGSQSDTALGTVGTGAKKRRSSLNARFVAIVGNRRSRSTSQISQTEASSKKSKGSQGTIQRSQETGMAVELQRNMSRQPSRESNNGSMNSYNSEGSPIFPAVRVETQFSDFLDGLGPAQLVGRQTLATPAIGDIQIGMVNKKGQLEVEVIRARGLIQKPGSKSLPAPYVKVYLLHNGAYVAKKKTKIARKTLDPLYQQTLQFEESPQGKVLQVIVWGDYGRMDHKSFMGVAQILLEELDLSSNVIGWYKLFPPSSLVDPTLASLTRRASQSSLDSSPAPAGVRS</sequence>
<keyword evidence="7" id="KW-0770">Synapse</keyword>
<dbReference type="InterPro" id="IPR039032">
    <property type="entry name" value="Rim-like"/>
</dbReference>
<feature type="region of interest" description="Disordered" evidence="10">
    <location>
        <begin position="1"/>
        <end position="26"/>
    </location>
</feature>
<feature type="compositionally biased region" description="Pro residues" evidence="10">
    <location>
        <begin position="11"/>
        <end position="22"/>
    </location>
</feature>
<evidence type="ECO:0000256" key="2">
    <source>
        <dbReference type="ARBA" id="ARBA00022723"/>
    </source>
</evidence>
<keyword evidence="1" id="KW-0597">Phosphoprotein</keyword>
<dbReference type="InterPro" id="IPR010911">
    <property type="entry name" value="Rab_BD"/>
</dbReference>
<feature type="region of interest" description="Disordered" evidence="10">
    <location>
        <begin position="822"/>
        <end position="842"/>
    </location>
</feature>
<dbReference type="FunFam" id="2.60.40.150:FF:000001">
    <property type="entry name" value="Regulating synaptic membrane exocytosis 3, isoform CRA_a"/>
    <property type="match status" value="1"/>
</dbReference>
<dbReference type="GO" id="GO:0044325">
    <property type="term" value="F:transmembrane transporter binding"/>
    <property type="evidence" value="ECO:0007669"/>
    <property type="project" value="TreeGrafter"/>
</dbReference>
<feature type="domain" description="C2" evidence="11">
    <location>
        <begin position="684"/>
        <end position="807"/>
    </location>
</feature>
<reference evidence="15" key="1">
    <citation type="submission" date="2025-08" db="UniProtKB">
        <authorList>
            <consortium name="RefSeq"/>
        </authorList>
    </citation>
    <scope>IDENTIFICATION</scope>
    <source>
        <tissue evidence="15">Muscle</tissue>
    </source>
</reference>